<comment type="caution">
    <text evidence="1">The sequence shown here is derived from an EMBL/GenBank/DDBJ whole genome shotgun (WGS) entry which is preliminary data.</text>
</comment>
<evidence type="ECO:0000313" key="1">
    <source>
        <dbReference type="EMBL" id="MCY1144148.1"/>
    </source>
</evidence>
<dbReference type="EMBL" id="JAPNTZ010000018">
    <property type="protein sequence ID" value="MCY1144148.1"/>
    <property type="molecule type" value="Genomic_DNA"/>
</dbReference>
<protein>
    <submittedName>
        <fullName evidence="1">Uncharacterized protein</fullName>
    </submittedName>
</protein>
<proteinExistence type="predicted"/>
<sequence>MLAFVRGRLTADPYDALVTALDAALDLRPSSVVPAYQPMTLDAPTRAATYSVNLVLLLTLARETLGVRALFPHAADPLAAWARHSSLWRSCLDFDAVVSVLRGRRVRETRDVVITREDGSSVSVNESIGLHVYPDNDLSDHQCEPVPDLKVRASSTAGRQLRTASLLVDAERDGLLDALVPLIRVTGDLSTHRGWNTDLTDARVELQRLLAGQSLPPPARLVPPPPPPHA</sequence>
<dbReference type="Proteomes" id="UP001151002">
    <property type="component" value="Unassembled WGS sequence"/>
</dbReference>
<accession>A0ABT4BEZ6</accession>
<dbReference type="RefSeq" id="WP_267568700.1">
    <property type="nucleotide sequence ID" value="NZ_JAPNTZ010000018.1"/>
</dbReference>
<gene>
    <name evidence="1" type="ORF">OWR29_39665</name>
</gene>
<evidence type="ECO:0000313" key="2">
    <source>
        <dbReference type="Proteomes" id="UP001151002"/>
    </source>
</evidence>
<name>A0ABT4BEZ6_9ACTN</name>
<organism evidence="1 2">
    <name type="scientific">Paractinoplanes pyxinae</name>
    <dbReference type="NCBI Taxonomy" id="2997416"/>
    <lineage>
        <taxon>Bacteria</taxon>
        <taxon>Bacillati</taxon>
        <taxon>Actinomycetota</taxon>
        <taxon>Actinomycetes</taxon>
        <taxon>Micromonosporales</taxon>
        <taxon>Micromonosporaceae</taxon>
        <taxon>Paractinoplanes</taxon>
    </lineage>
</organism>
<reference evidence="1" key="1">
    <citation type="submission" date="2022-11" db="EMBL/GenBank/DDBJ databases">
        <authorList>
            <person name="Somphong A."/>
            <person name="Phongsopitanun W."/>
        </authorList>
    </citation>
    <scope>NUCLEOTIDE SEQUENCE</scope>
    <source>
        <strain evidence="1">Pm04-4</strain>
    </source>
</reference>
<keyword evidence="2" id="KW-1185">Reference proteome</keyword>